<dbReference type="Pfam" id="PF06030">
    <property type="entry name" value="WxLIP_PGBD"/>
    <property type="match status" value="1"/>
</dbReference>
<dbReference type="RefSeq" id="WP_134210532.1">
    <property type="nucleotide sequence ID" value="NZ_CP038015.1"/>
</dbReference>
<dbReference type="EMBL" id="CP038015">
    <property type="protein sequence ID" value="QBP41963.1"/>
    <property type="molecule type" value="Genomic_DNA"/>
</dbReference>
<evidence type="ECO:0000259" key="3">
    <source>
        <dbReference type="Pfam" id="PF06030"/>
    </source>
</evidence>
<dbReference type="KEGG" id="panc:E2636_12745"/>
<evidence type="ECO:0000256" key="1">
    <source>
        <dbReference type="SAM" id="Phobius"/>
    </source>
</evidence>
<keyword evidence="2" id="KW-0732">Signal</keyword>
<keyword evidence="1" id="KW-0472">Membrane</keyword>
<feature type="domain" description="WxL Interacting Protein host binding" evidence="4">
    <location>
        <begin position="167"/>
        <end position="297"/>
    </location>
</feature>
<reference evidence="5 6" key="1">
    <citation type="submission" date="2019-03" db="EMBL/GenBank/DDBJ databases">
        <title>Complete genome sequence of Paenisporosarcina antarctica CGMCC 1.6503T.</title>
        <authorList>
            <person name="Rong J.-C."/>
            <person name="Chi N.-Y."/>
            <person name="Zhang Q.-F."/>
        </authorList>
    </citation>
    <scope>NUCLEOTIDE SEQUENCE [LARGE SCALE GENOMIC DNA]</scope>
    <source>
        <strain evidence="5 6">CGMCC 1.6503</strain>
    </source>
</reference>
<name>A0A4P7A027_9BACL</name>
<accession>A0A4P7A027</accession>
<feature type="chain" id="PRO_5020350718" evidence="2">
    <location>
        <begin position="22"/>
        <end position="343"/>
    </location>
</feature>
<evidence type="ECO:0000313" key="5">
    <source>
        <dbReference type="EMBL" id="QBP41963.1"/>
    </source>
</evidence>
<dbReference type="Proteomes" id="UP000294292">
    <property type="component" value="Chromosome"/>
</dbReference>
<dbReference type="AlphaFoldDB" id="A0A4P7A027"/>
<keyword evidence="1" id="KW-1133">Transmembrane helix</keyword>
<evidence type="ECO:0000259" key="4">
    <source>
        <dbReference type="Pfam" id="PF11797"/>
    </source>
</evidence>
<keyword evidence="6" id="KW-1185">Reference proteome</keyword>
<dbReference type="OrthoDB" id="2148359at2"/>
<feature type="domain" description="WxL Interacting Protein peptidoglycan binding" evidence="3">
    <location>
        <begin position="29"/>
        <end position="147"/>
    </location>
</feature>
<feature type="transmembrane region" description="Helical" evidence="1">
    <location>
        <begin position="312"/>
        <end position="330"/>
    </location>
</feature>
<gene>
    <name evidence="5" type="ORF">E2636_12745</name>
</gene>
<dbReference type="InterPro" id="IPR010317">
    <property type="entry name" value="WxLIP_PGBD"/>
</dbReference>
<proteinExistence type="predicted"/>
<evidence type="ECO:0000313" key="6">
    <source>
        <dbReference type="Proteomes" id="UP000294292"/>
    </source>
</evidence>
<evidence type="ECO:0000256" key="2">
    <source>
        <dbReference type="SAM" id="SignalP"/>
    </source>
</evidence>
<organism evidence="5 6">
    <name type="scientific">Paenisporosarcina antarctica</name>
    <dbReference type="NCBI Taxonomy" id="417367"/>
    <lineage>
        <taxon>Bacteria</taxon>
        <taxon>Bacillati</taxon>
        <taxon>Bacillota</taxon>
        <taxon>Bacilli</taxon>
        <taxon>Bacillales</taxon>
        <taxon>Caryophanaceae</taxon>
        <taxon>Paenisporosarcina</taxon>
    </lineage>
</organism>
<dbReference type="InterPro" id="IPR021759">
    <property type="entry name" value="WxLIP_HBD"/>
</dbReference>
<keyword evidence="1" id="KW-0812">Transmembrane</keyword>
<feature type="signal peptide" evidence="2">
    <location>
        <begin position="1"/>
        <end position="21"/>
    </location>
</feature>
<dbReference type="Pfam" id="PF11797">
    <property type="entry name" value="WxLIP_HBD"/>
    <property type="match status" value="1"/>
</dbReference>
<sequence>MFIRILAIIIVLFSLPIYASAAESQKTMQVVPIYPANQVTATKGYFDVDVKPGEQLTLYVRLKNSDKNSITVHVQGANAYTSSTGGIFYETEVDSDDSMLLEDAVRMTNYLEVEESVEIPAGESFEVPIQVTVPESDGETLLGGILLTQEAKSKDEDLEETGKDEAKFVINTETRYAIAIKLNLENKSDPNFSLGKAGFISNTAKVFIEMINDAQMIQGEIEGSYSILDSEGTELFKGMINPLNMAPKSKIRFPFAWDHESLEDGNYTLAIKGHAGKTEFSAEENFTISNKEVQEYAEKSNPNAVLKQGMPTWVWIVGAIVFGIIMFLMGRRKKPTVKDTHVP</sequence>
<protein>
    <submittedName>
        <fullName evidence="5">DUF916 domain-containing protein</fullName>
    </submittedName>
</protein>